<dbReference type="HOGENOM" id="CLU_517767_0_0_1"/>
<dbReference type="Proteomes" id="UP000000709">
    <property type="component" value="Unassembled WGS sequence"/>
</dbReference>
<organism evidence="4">
    <name type="scientific">Spathaspora passalidarum (strain NRRL Y-27907 / 11-Y1)</name>
    <dbReference type="NCBI Taxonomy" id="619300"/>
    <lineage>
        <taxon>Eukaryota</taxon>
        <taxon>Fungi</taxon>
        <taxon>Dikarya</taxon>
        <taxon>Ascomycota</taxon>
        <taxon>Saccharomycotina</taxon>
        <taxon>Pichiomycetes</taxon>
        <taxon>Debaryomycetaceae</taxon>
        <taxon>Spathaspora</taxon>
    </lineage>
</organism>
<feature type="domain" description="Mmc1 C-terminal" evidence="2">
    <location>
        <begin position="304"/>
        <end position="473"/>
    </location>
</feature>
<dbReference type="PANTHER" id="PTHR38644">
    <property type="entry name" value="EXPRESSED PROTEIN"/>
    <property type="match status" value="1"/>
</dbReference>
<accession>G3AKL0</accession>
<dbReference type="Pfam" id="PF23868">
    <property type="entry name" value="Mmc1_C"/>
    <property type="match status" value="1"/>
</dbReference>
<evidence type="ECO:0000313" key="4">
    <source>
        <dbReference type="Proteomes" id="UP000000709"/>
    </source>
</evidence>
<dbReference type="InterPro" id="IPR056196">
    <property type="entry name" value="Mmc1_C"/>
</dbReference>
<dbReference type="PANTHER" id="PTHR38644:SF1">
    <property type="entry name" value="EXPRESSED PROTEIN"/>
    <property type="match status" value="1"/>
</dbReference>
<sequence>MSVYSQLFPLFMAIERFVSSSSKAPETLIYTLQNYKSTIPQDTLVNNDITQYCNSATKKYQPSTLRIGIFYANEKSRSSSKIIEAILADPLSDNNKPWFNKIQQRNKSPIVSFQYSPTAVVSDNTCDVPSPILGGIYRPTYNFEPEQFPNDLIIDEINQDISTVKVTNYTFLICVDDQIKLNQFNEETQNKIFLNVIDNESYSPPSIQDTPIAFTNEPNTNIIKINSKLAVTGIEEFLEKDVAVASEYLQDMRDSNIYELLKAITWMSNKDTVNEFLLNNIKTKIAKYIKSAKEPQENHRIAATDIAKFAEFVNRELQDEFQPQTQQFFKKKLNWWRLYYKNDNVEYDIKDFFNAHFMNKSIEKYNFLNGKIAGVNDVDELSNPLSDLKTTIINERVSQEVQPLVIKTLASAFIYYQLPIGIIAALSYQFFGFSANASIALLSLGLVVGFNQVSRIWIEFTHNWLTELFEEIRVCLSKECIEKGLLKQSDNRLAKDIKLAELRTQTLEQLN</sequence>
<gene>
    <name evidence="3" type="ORF">SPAPADRAFT_55461</name>
</gene>
<dbReference type="AlphaFoldDB" id="G3AKL0"/>
<keyword evidence="1" id="KW-0812">Transmembrane</keyword>
<protein>
    <recommendedName>
        <fullName evidence="2">Mmc1 C-terminal domain-containing protein</fullName>
    </recommendedName>
</protein>
<dbReference type="KEGG" id="spaa:SPAPADRAFT_55461"/>
<dbReference type="eggNOG" id="ENOG502RY8K">
    <property type="taxonomic scope" value="Eukaryota"/>
</dbReference>
<dbReference type="RefSeq" id="XP_007375130.1">
    <property type="nucleotide sequence ID" value="XM_007375068.1"/>
</dbReference>
<dbReference type="EMBL" id="GL996501">
    <property type="protein sequence ID" value="EGW33615.1"/>
    <property type="molecule type" value="Genomic_DNA"/>
</dbReference>
<dbReference type="OrthoDB" id="5319015at2759"/>
<evidence type="ECO:0000259" key="2">
    <source>
        <dbReference type="Pfam" id="PF23868"/>
    </source>
</evidence>
<dbReference type="OMA" id="AFVYYQL"/>
<feature type="transmembrane region" description="Helical" evidence="1">
    <location>
        <begin position="430"/>
        <end position="450"/>
    </location>
</feature>
<evidence type="ECO:0000256" key="1">
    <source>
        <dbReference type="SAM" id="Phobius"/>
    </source>
</evidence>
<dbReference type="InParanoid" id="G3AKL0"/>
<name>G3AKL0_SPAPN</name>
<keyword evidence="1" id="KW-0472">Membrane</keyword>
<keyword evidence="1" id="KW-1133">Transmembrane helix</keyword>
<proteinExistence type="predicted"/>
<evidence type="ECO:0000313" key="3">
    <source>
        <dbReference type="EMBL" id="EGW33615.1"/>
    </source>
</evidence>
<dbReference type="GeneID" id="18871939"/>
<reference evidence="3 4" key="1">
    <citation type="journal article" date="2011" name="Proc. Natl. Acad. Sci. U.S.A.">
        <title>Comparative genomics of xylose-fermenting fungi for enhanced biofuel production.</title>
        <authorList>
            <person name="Wohlbach D.J."/>
            <person name="Kuo A."/>
            <person name="Sato T.K."/>
            <person name="Potts K.M."/>
            <person name="Salamov A.A."/>
            <person name="LaButti K.M."/>
            <person name="Sun H."/>
            <person name="Clum A."/>
            <person name="Pangilinan J.L."/>
            <person name="Lindquist E.A."/>
            <person name="Lucas S."/>
            <person name="Lapidus A."/>
            <person name="Jin M."/>
            <person name="Gunawan C."/>
            <person name="Balan V."/>
            <person name="Dale B.E."/>
            <person name="Jeffries T.W."/>
            <person name="Zinkel R."/>
            <person name="Barry K.W."/>
            <person name="Grigoriev I.V."/>
            <person name="Gasch A.P."/>
        </authorList>
    </citation>
    <scope>NUCLEOTIDE SEQUENCE [LARGE SCALE GENOMIC DNA]</scope>
    <source>
        <strain evidence="4">NRRL Y-27907 / 11-Y1</strain>
    </source>
</reference>
<keyword evidence="4" id="KW-1185">Reference proteome</keyword>